<evidence type="ECO:0000256" key="2">
    <source>
        <dbReference type="SAM" id="Phobius"/>
    </source>
</evidence>
<dbReference type="InterPro" id="IPR025557">
    <property type="entry name" value="DUF4282"/>
</dbReference>
<keyword evidence="2" id="KW-0472">Membrane</keyword>
<protein>
    <submittedName>
        <fullName evidence="3">DUF4282 domain-containing protein</fullName>
    </submittedName>
</protein>
<dbReference type="Proteomes" id="UP001589793">
    <property type="component" value="Unassembled WGS sequence"/>
</dbReference>
<feature type="compositionally biased region" description="Pro residues" evidence="1">
    <location>
        <begin position="20"/>
        <end position="36"/>
    </location>
</feature>
<feature type="transmembrane region" description="Helical" evidence="2">
    <location>
        <begin position="162"/>
        <end position="185"/>
    </location>
</feature>
<comment type="caution">
    <text evidence="3">The sequence shown here is derived from an EMBL/GenBank/DDBJ whole genome shotgun (WGS) entry which is preliminary data.</text>
</comment>
<feature type="transmembrane region" description="Helical" evidence="2">
    <location>
        <begin position="122"/>
        <end position="150"/>
    </location>
</feature>
<evidence type="ECO:0000313" key="4">
    <source>
        <dbReference type="Proteomes" id="UP001589793"/>
    </source>
</evidence>
<gene>
    <name evidence="3" type="ORF">ACFFF6_03155</name>
</gene>
<proteinExistence type="predicted"/>
<evidence type="ECO:0000313" key="3">
    <source>
        <dbReference type="EMBL" id="MFC0672951.1"/>
    </source>
</evidence>
<organism evidence="3 4">
    <name type="scientific">Brachybacterium hainanense</name>
    <dbReference type="NCBI Taxonomy" id="1541174"/>
    <lineage>
        <taxon>Bacteria</taxon>
        <taxon>Bacillati</taxon>
        <taxon>Actinomycetota</taxon>
        <taxon>Actinomycetes</taxon>
        <taxon>Micrococcales</taxon>
        <taxon>Dermabacteraceae</taxon>
        <taxon>Brachybacterium</taxon>
    </lineage>
</organism>
<feature type="compositionally biased region" description="Low complexity" evidence="1">
    <location>
        <begin position="66"/>
        <end position="79"/>
    </location>
</feature>
<keyword evidence="2" id="KW-1133">Transmembrane helix</keyword>
<sequence length="212" mass="21960">MSQSPQNPYEQNAWGSPEPAASPAPASAPAPAPGPVPATGAPEHPVYGSASPVPGYGSASPTPAHGGASPTPGYGSTSPTPDPAAWSGGTLGASTRKDGAGFFRAMVDFRFEHFVTVKFSSFLYAIAWIVAILLWGWNILSSIVFGVMIGSAGSFYSDEPSFSVWPLVIAVLLGWIPSVIAIILFRLGLEFSVAVVRTAQNTGALVEHSEQS</sequence>
<feature type="region of interest" description="Disordered" evidence="1">
    <location>
        <begin position="1"/>
        <end position="90"/>
    </location>
</feature>
<accession>A0ABV6R7I2</accession>
<dbReference type="EMBL" id="JBHLSV010000003">
    <property type="protein sequence ID" value="MFC0672951.1"/>
    <property type="molecule type" value="Genomic_DNA"/>
</dbReference>
<dbReference type="RefSeq" id="WP_376978140.1">
    <property type="nucleotide sequence ID" value="NZ_JBHLSV010000003.1"/>
</dbReference>
<reference evidence="3 4" key="1">
    <citation type="submission" date="2024-09" db="EMBL/GenBank/DDBJ databases">
        <authorList>
            <person name="Sun Q."/>
            <person name="Mori K."/>
        </authorList>
    </citation>
    <scope>NUCLEOTIDE SEQUENCE [LARGE SCALE GENOMIC DNA]</scope>
    <source>
        <strain evidence="3 4">CICC 10874</strain>
    </source>
</reference>
<keyword evidence="2" id="KW-0812">Transmembrane</keyword>
<keyword evidence="4" id="KW-1185">Reference proteome</keyword>
<feature type="compositionally biased region" description="Polar residues" evidence="1">
    <location>
        <begin position="1"/>
        <end position="10"/>
    </location>
</feature>
<evidence type="ECO:0000256" key="1">
    <source>
        <dbReference type="SAM" id="MobiDB-lite"/>
    </source>
</evidence>
<dbReference type="Pfam" id="PF14110">
    <property type="entry name" value="DUF4282"/>
    <property type="match status" value="1"/>
</dbReference>
<name>A0ABV6R7I2_9MICO</name>